<evidence type="ECO:0000256" key="3">
    <source>
        <dbReference type="ARBA" id="ARBA00022553"/>
    </source>
</evidence>
<comment type="caution">
    <text evidence="9">The sequence shown here is derived from an EMBL/GenBank/DDBJ whole genome shotgun (WGS) entry which is preliminary data.</text>
</comment>
<evidence type="ECO:0000313" key="10">
    <source>
        <dbReference type="Proteomes" id="UP001595713"/>
    </source>
</evidence>
<evidence type="ECO:0000259" key="8">
    <source>
        <dbReference type="PROSITE" id="PS50109"/>
    </source>
</evidence>
<keyword evidence="4" id="KW-0902">Two-component regulatory system</keyword>
<dbReference type="EMBL" id="JBHRXP010000007">
    <property type="protein sequence ID" value="MFC3581128.1"/>
    <property type="molecule type" value="Genomic_DNA"/>
</dbReference>
<evidence type="ECO:0000256" key="6">
    <source>
        <dbReference type="SAM" id="Phobius"/>
    </source>
</evidence>
<dbReference type="EC" id="2.7.13.3" evidence="2"/>
<dbReference type="CDD" id="cd00082">
    <property type="entry name" value="HisKA"/>
    <property type="match status" value="1"/>
</dbReference>
<feature type="transmembrane region" description="Helical" evidence="6">
    <location>
        <begin position="787"/>
        <end position="806"/>
    </location>
</feature>
<dbReference type="InterPro" id="IPR036097">
    <property type="entry name" value="HisK_dim/P_sf"/>
</dbReference>
<dbReference type="GO" id="GO:0005524">
    <property type="term" value="F:ATP binding"/>
    <property type="evidence" value="ECO:0007669"/>
    <property type="project" value="UniProtKB-KW"/>
</dbReference>
<evidence type="ECO:0000256" key="2">
    <source>
        <dbReference type="ARBA" id="ARBA00012438"/>
    </source>
</evidence>
<dbReference type="SUPFAM" id="SSF47384">
    <property type="entry name" value="Homodimeric domain of signal transducing histidine kinase"/>
    <property type="match status" value="1"/>
</dbReference>
<dbReference type="PROSITE" id="PS50005">
    <property type="entry name" value="TPR"/>
    <property type="match status" value="1"/>
</dbReference>
<keyword evidence="9" id="KW-0547">Nucleotide-binding</keyword>
<dbReference type="InterPro" id="IPR005467">
    <property type="entry name" value="His_kinase_dom"/>
</dbReference>
<proteinExistence type="predicted"/>
<dbReference type="SMART" id="SM00028">
    <property type="entry name" value="TPR"/>
    <property type="match status" value="4"/>
</dbReference>
<evidence type="ECO:0000256" key="1">
    <source>
        <dbReference type="ARBA" id="ARBA00000085"/>
    </source>
</evidence>
<dbReference type="Gene3D" id="1.25.40.10">
    <property type="entry name" value="Tetratricopeptide repeat domain"/>
    <property type="match status" value="1"/>
</dbReference>
<dbReference type="Pfam" id="PF02518">
    <property type="entry name" value="HATPase_c"/>
    <property type="match status" value="1"/>
</dbReference>
<keyword evidence="9" id="KW-0067">ATP-binding</keyword>
<feature type="transmembrane region" description="Helical" evidence="6">
    <location>
        <begin position="755"/>
        <end position="775"/>
    </location>
</feature>
<dbReference type="RefSeq" id="WP_261293003.1">
    <property type="nucleotide sequence ID" value="NZ_JANQBK010000001.1"/>
</dbReference>
<feature type="transmembrane region" description="Helical" evidence="6">
    <location>
        <begin position="407"/>
        <end position="429"/>
    </location>
</feature>
<dbReference type="InterPro" id="IPR011990">
    <property type="entry name" value="TPR-like_helical_dom_sf"/>
</dbReference>
<dbReference type="Gene3D" id="1.10.287.130">
    <property type="match status" value="1"/>
</dbReference>
<keyword evidence="6" id="KW-0472">Membrane</keyword>
<dbReference type="SUPFAM" id="SSF48452">
    <property type="entry name" value="TPR-like"/>
    <property type="match status" value="2"/>
</dbReference>
<dbReference type="SMART" id="SM00388">
    <property type="entry name" value="HisKA"/>
    <property type="match status" value="1"/>
</dbReference>
<feature type="chain" id="PRO_5045337353" description="histidine kinase" evidence="7">
    <location>
        <begin position="30"/>
        <end position="824"/>
    </location>
</feature>
<dbReference type="SUPFAM" id="SSF52172">
    <property type="entry name" value="CheY-like"/>
    <property type="match status" value="1"/>
</dbReference>
<dbReference type="InterPro" id="IPR003661">
    <property type="entry name" value="HisK_dim/P_dom"/>
</dbReference>
<dbReference type="PROSITE" id="PS50109">
    <property type="entry name" value="HIS_KIN"/>
    <property type="match status" value="1"/>
</dbReference>
<feature type="signal peptide" evidence="7">
    <location>
        <begin position="1"/>
        <end position="29"/>
    </location>
</feature>
<keyword evidence="3" id="KW-0597">Phosphoprotein</keyword>
<dbReference type="InterPro" id="IPR004358">
    <property type="entry name" value="Sig_transdc_His_kin-like_C"/>
</dbReference>
<dbReference type="Pfam" id="PF00512">
    <property type="entry name" value="HisKA"/>
    <property type="match status" value="1"/>
</dbReference>
<keyword evidence="6" id="KW-1133">Transmembrane helix</keyword>
<dbReference type="PANTHER" id="PTHR45339:SF1">
    <property type="entry name" value="HYBRID SIGNAL TRANSDUCTION HISTIDINE KINASE J"/>
    <property type="match status" value="1"/>
</dbReference>
<dbReference type="SMART" id="SM00387">
    <property type="entry name" value="HATPase_c"/>
    <property type="match status" value="1"/>
</dbReference>
<dbReference type="Gene3D" id="3.30.565.10">
    <property type="entry name" value="Histidine kinase-like ATPase, C-terminal domain"/>
    <property type="match status" value="1"/>
</dbReference>
<keyword evidence="7" id="KW-0732">Signal</keyword>
<keyword evidence="10" id="KW-1185">Reference proteome</keyword>
<dbReference type="InterPro" id="IPR019734">
    <property type="entry name" value="TPR_rpt"/>
</dbReference>
<dbReference type="InterPro" id="IPR011006">
    <property type="entry name" value="CheY-like_superfamily"/>
</dbReference>
<accession>A0ABV7SX83</accession>
<dbReference type="SUPFAM" id="SSF55874">
    <property type="entry name" value="ATPase domain of HSP90 chaperone/DNA topoisomerase II/histidine kinase"/>
    <property type="match status" value="1"/>
</dbReference>
<organism evidence="9 10">
    <name type="scientific">Sphingomonas hylomeconis</name>
    <dbReference type="NCBI Taxonomy" id="1395958"/>
    <lineage>
        <taxon>Bacteria</taxon>
        <taxon>Pseudomonadati</taxon>
        <taxon>Pseudomonadota</taxon>
        <taxon>Alphaproteobacteria</taxon>
        <taxon>Sphingomonadales</taxon>
        <taxon>Sphingomonadaceae</taxon>
        <taxon>Sphingomonas</taxon>
    </lineage>
</organism>
<feature type="repeat" description="TPR" evidence="5">
    <location>
        <begin position="166"/>
        <end position="199"/>
    </location>
</feature>
<evidence type="ECO:0000256" key="5">
    <source>
        <dbReference type="PROSITE-ProRule" id="PRU00339"/>
    </source>
</evidence>
<gene>
    <name evidence="9" type="ORF">ACFONA_13230</name>
</gene>
<protein>
    <recommendedName>
        <fullName evidence="2">histidine kinase</fullName>
        <ecNumber evidence="2">2.7.13.3</ecNumber>
    </recommendedName>
</protein>
<dbReference type="PANTHER" id="PTHR45339">
    <property type="entry name" value="HYBRID SIGNAL TRANSDUCTION HISTIDINE KINASE J"/>
    <property type="match status" value="1"/>
</dbReference>
<dbReference type="InterPro" id="IPR036890">
    <property type="entry name" value="HATPase_C_sf"/>
</dbReference>
<dbReference type="CDD" id="cd16922">
    <property type="entry name" value="HATPase_EvgS-ArcB-TorS-like"/>
    <property type="match status" value="1"/>
</dbReference>
<keyword evidence="6" id="KW-0812">Transmembrane</keyword>
<dbReference type="PRINTS" id="PR00344">
    <property type="entry name" value="BCTRLSENSOR"/>
</dbReference>
<sequence length="824" mass="87733">MKFRFPAALATILAIGMMVAAATGRPAHAAAPAGGVAQDGTRFDSVIADAKAMMLIDPSKAVARASLAETLAGRLDGRRRLIGIATAQWLQGEAYLRLNDSTRAAPLIDRAIRLVNQAGKPTKLNGDLLLSRGGLHTSTGGVAAALDDYQKAHNIFRDIGETRSQAIALLSIALLYQEAEDYRNALKYYDQALDVYRGDPQILYAIYNNRANALKELGRVNAADGQLRTALEIARQQKSPAMEARVLSNIARGQLVAGQLALADRTIAQGFALTASDEGAVARNQFWVLAASSAFRKGRRDEAVRLIARSFDGVDPTKTTLEMREGHKAAYEIFRRVGEEGQALVHLEALKRLDDQTSRLAASANTSLVAARFDFANQKTRIAQLKADELQRNIDFERARAATRQNIAIGIAIVVMVIVSLLAFGIVTLRRSRDQVRHANIDLAATNTALAKALAAKTEFLATTSHEIRTPLNGILGMTQVMLTDRTLTAALRDRIGVVHGAGITMRALVDDILDVAKMETGNLTIEQVPFDLQATLRDVAKLWQEQASARGIQFVLEVDGGLGWVQGDAARLRQIVFNLLSNALKFTERGTVTLRAASLDDRLSIAVIDSGIGIPAEKHDLIFESFRQVDAGTTRKFGGTGLGLAICRNLARAMGGDVRVESVCGEGASFILDLPLIPASAPETVSVAPGQKALLILDRSPITRSMLRAVLEAEAGAVAFAACADEALERIRAGHVAQVLIDDATIAAEPDRDAALSMIAAAAAAAGAATSLLWPGTNAADQPALLATGIGQVIVKPIAAAALVAKMFGSYNLSSDHLVSPAA</sequence>
<keyword evidence="5" id="KW-0802">TPR repeat</keyword>
<reference evidence="10" key="1">
    <citation type="journal article" date="2019" name="Int. J. Syst. Evol. Microbiol.">
        <title>The Global Catalogue of Microorganisms (GCM) 10K type strain sequencing project: providing services to taxonomists for standard genome sequencing and annotation.</title>
        <authorList>
            <consortium name="The Broad Institute Genomics Platform"/>
            <consortium name="The Broad Institute Genome Sequencing Center for Infectious Disease"/>
            <person name="Wu L."/>
            <person name="Ma J."/>
        </authorList>
    </citation>
    <scope>NUCLEOTIDE SEQUENCE [LARGE SCALE GENOMIC DNA]</scope>
    <source>
        <strain evidence="10">KCTC 42739</strain>
    </source>
</reference>
<evidence type="ECO:0000313" key="9">
    <source>
        <dbReference type="EMBL" id="MFC3581128.1"/>
    </source>
</evidence>
<evidence type="ECO:0000256" key="7">
    <source>
        <dbReference type="SAM" id="SignalP"/>
    </source>
</evidence>
<dbReference type="InterPro" id="IPR003594">
    <property type="entry name" value="HATPase_dom"/>
</dbReference>
<evidence type="ECO:0000256" key="4">
    <source>
        <dbReference type="ARBA" id="ARBA00023012"/>
    </source>
</evidence>
<name>A0ABV7SX83_9SPHN</name>
<dbReference type="Proteomes" id="UP001595713">
    <property type="component" value="Unassembled WGS sequence"/>
</dbReference>
<feature type="domain" description="Histidine kinase" evidence="8">
    <location>
        <begin position="463"/>
        <end position="679"/>
    </location>
</feature>
<dbReference type="Pfam" id="PF13424">
    <property type="entry name" value="TPR_12"/>
    <property type="match status" value="1"/>
</dbReference>
<comment type="catalytic activity">
    <reaction evidence="1">
        <text>ATP + protein L-histidine = ADP + protein N-phospho-L-histidine.</text>
        <dbReference type="EC" id="2.7.13.3"/>
    </reaction>
</comment>